<dbReference type="Proteomes" id="UP000324233">
    <property type="component" value="Chromosome"/>
</dbReference>
<evidence type="ECO:0000313" key="2">
    <source>
        <dbReference type="EMBL" id="QEH33962.1"/>
    </source>
</evidence>
<protein>
    <submittedName>
        <fullName evidence="2">Uncharacterized protein</fullName>
    </submittedName>
</protein>
<dbReference type="AlphaFoldDB" id="A0A5B9W013"/>
<keyword evidence="3" id="KW-1185">Reference proteome</keyword>
<name>A0A5B9W013_9BACT</name>
<gene>
    <name evidence="2" type="ORF">OJF2_24950</name>
</gene>
<dbReference type="EMBL" id="CP042997">
    <property type="protein sequence ID" value="QEH33962.1"/>
    <property type="molecule type" value="Genomic_DNA"/>
</dbReference>
<evidence type="ECO:0000313" key="3">
    <source>
        <dbReference type="Proteomes" id="UP000324233"/>
    </source>
</evidence>
<reference evidence="2 3" key="1">
    <citation type="submission" date="2019-08" db="EMBL/GenBank/DDBJ databases">
        <title>Deep-cultivation of Planctomycetes and their phenomic and genomic characterization uncovers novel biology.</title>
        <authorList>
            <person name="Wiegand S."/>
            <person name="Jogler M."/>
            <person name="Boedeker C."/>
            <person name="Pinto D."/>
            <person name="Vollmers J."/>
            <person name="Rivas-Marin E."/>
            <person name="Kohn T."/>
            <person name="Peeters S.H."/>
            <person name="Heuer A."/>
            <person name="Rast P."/>
            <person name="Oberbeckmann S."/>
            <person name="Bunk B."/>
            <person name="Jeske O."/>
            <person name="Meyerdierks A."/>
            <person name="Storesund J.E."/>
            <person name="Kallscheuer N."/>
            <person name="Luecker S."/>
            <person name="Lage O.M."/>
            <person name="Pohl T."/>
            <person name="Merkel B.J."/>
            <person name="Hornburger P."/>
            <person name="Mueller R.-W."/>
            <person name="Bruemmer F."/>
            <person name="Labrenz M."/>
            <person name="Spormann A.M."/>
            <person name="Op den Camp H."/>
            <person name="Overmann J."/>
            <person name="Amann R."/>
            <person name="Jetten M.S.M."/>
            <person name="Mascher T."/>
            <person name="Medema M.H."/>
            <person name="Devos D.P."/>
            <person name="Kaster A.-K."/>
            <person name="Ovreas L."/>
            <person name="Rohde M."/>
            <person name="Galperin M.Y."/>
            <person name="Jogler C."/>
        </authorList>
    </citation>
    <scope>NUCLEOTIDE SEQUENCE [LARGE SCALE GENOMIC DNA]</scope>
    <source>
        <strain evidence="2 3">OJF2</strain>
    </source>
</reference>
<dbReference type="KEGG" id="agv:OJF2_24950"/>
<sequence length="98" mass="10563">MATSAAPRRGFPSARERSFRPAAPARPEAADQPHGAEFVCNSCEAFPPVSLWLVQGEPGEGPISVIICDDCRRMAASAVPFARSRRLAMRKRRLGIAG</sequence>
<organism evidence="2 3">
    <name type="scientific">Aquisphaera giovannonii</name>
    <dbReference type="NCBI Taxonomy" id="406548"/>
    <lineage>
        <taxon>Bacteria</taxon>
        <taxon>Pseudomonadati</taxon>
        <taxon>Planctomycetota</taxon>
        <taxon>Planctomycetia</taxon>
        <taxon>Isosphaerales</taxon>
        <taxon>Isosphaeraceae</taxon>
        <taxon>Aquisphaera</taxon>
    </lineage>
</organism>
<feature type="region of interest" description="Disordered" evidence="1">
    <location>
        <begin position="1"/>
        <end position="33"/>
    </location>
</feature>
<proteinExistence type="predicted"/>
<accession>A0A5B9W013</accession>
<evidence type="ECO:0000256" key="1">
    <source>
        <dbReference type="SAM" id="MobiDB-lite"/>
    </source>
</evidence>